<dbReference type="Proteomes" id="UP000578352">
    <property type="component" value="Unassembled WGS sequence"/>
</dbReference>
<organism evidence="2 3">
    <name type="scientific">Leifsonia shinshuensis</name>
    <dbReference type="NCBI Taxonomy" id="150026"/>
    <lineage>
        <taxon>Bacteria</taxon>
        <taxon>Bacillati</taxon>
        <taxon>Actinomycetota</taxon>
        <taxon>Actinomycetes</taxon>
        <taxon>Micrococcales</taxon>
        <taxon>Microbacteriaceae</taxon>
        <taxon>Leifsonia</taxon>
    </lineage>
</organism>
<dbReference type="AlphaFoldDB" id="A0A853CS11"/>
<dbReference type="InterPro" id="IPR050583">
    <property type="entry name" value="Mycobacterial_A85_antigen"/>
</dbReference>
<dbReference type="Pfam" id="PF00756">
    <property type="entry name" value="Esterase"/>
    <property type="match status" value="1"/>
</dbReference>
<feature type="transmembrane region" description="Helical" evidence="1">
    <location>
        <begin position="12"/>
        <end position="31"/>
    </location>
</feature>
<feature type="transmembrane region" description="Helical" evidence="1">
    <location>
        <begin position="38"/>
        <end position="64"/>
    </location>
</feature>
<dbReference type="Gene3D" id="3.40.50.1820">
    <property type="entry name" value="alpha/beta hydrolase"/>
    <property type="match status" value="1"/>
</dbReference>
<sequence>MTALLEVDILDGPVRGVVYALGVVALVALLVRAPTRSWLTAAAVAAVGGGAVAVLLWLVCVRWLDLFGGSLGRAAYLWLAATCAAVAVAAVSLFRVRWWRRIVATSAVVVFLCCGVLGINAAFGVNRTVGNLLNIVVPHPLRLAPPAAHGTTPAVADLWARWRPPAGMPEAGETGTADIPPTASGFRARPAGLYLPPAARTANPPALPVVVMLMGQPGNPDPGPIASVLDRFARAHHGLAPIVVVADQLGPGIADTGCVDSRRYGKVYRYLTEDVPAWIRTQLNVTADHRFWAIAGYSNGGQCALSIGVKRPDLFTSIIDVSGEEFPGSTNPKKALADLFGHDQAAYDGQKPLALLAARHLPGMTAVFTASTDDPHYYGVARKLTTAAQAAGMDATLHALPSGGHGRAALIGGLEAGFGVIYPVVGLSPPGAVAAVPTAG</sequence>
<comment type="caution">
    <text evidence="2">The sequence shown here is derived from an EMBL/GenBank/DDBJ whole genome shotgun (WGS) entry which is preliminary data.</text>
</comment>
<dbReference type="GO" id="GO:0016787">
    <property type="term" value="F:hydrolase activity"/>
    <property type="evidence" value="ECO:0007669"/>
    <property type="project" value="UniProtKB-KW"/>
</dbReference>
<evidence type="ECO:0000313" key="2">
    <source>
        <dbReference type="EMBL" id="NYJ22261.1"/>
    </source>
</evidence>
<feature type="transmembrane region" description="Helical" evidence="1">
    <location>
        <begin position="76"/>
        <end position="96"/>
    </location>
</feature>
<keyword evidence="1" id="KW-0472">Membrane</keyword>
<reference evidence="2 3" key="1">
    <citation type="submission" date="2020-07" db="EMBL/GenBank/DDBJ databases">
        <title>Sequencing the genomes of 1000 actinobacteria strains.</title>
        <authorList>
            <person name="Klenk H.-P."/>
        </authorList>
    </citation>
    <scope>NUCLEOTIDE SEQUENCE [LARGE SCALE GENOMIC DNA]</scope>
    <source>
        <strain evidence="2 3">DSM 15165</strain>
    </source>
</reference>
<dbReference type="EMBL" id="JACCFL010000001">
    <property type="protein sequence ID" value="NYJ22261.1"/>
    <property type="molecule type" value="Genomic_DNA"/>
</dbReference>
<name>A0A853CS11_9MICO</name>
<dbReference type="PANTHER" id="PTHR48098:SF1">
    <property type="entry name" value="DIACYLGLYCEROL ACYLTRANSFERASE_MYCOLYLTRANSFERASE AG85A"/>
    <property type="match status" value="1"/>
</dbReference>
<dbReference type="GO" id="GO:0016747">
    <property type="term" value="F:acyltransferase activity, transferring groups other than amino-acyl groups"/>
    <property type="evidence" value="ECO:0007669"/>
    <property type="project" value="TreeGrafter"/>
</dbReference>
<gene>
    <name evidence="2" type="ORF">HNR13_000548</name>
</gene>
<protein>
    <submittedName>
        <fullName evidence="2">S-formylglutathione hydrolase FrmB</fullName>
    </submittedName>
</protein>
<evidence type="ECO:0000313" key="3">
    <source>
        <dbReference type="Proteomes" id="UP000578352"/>
    </source>
</evidence>
<dbReference type="InterPro" id="IPR029058">
    <property type="entry name" value="AB_hydrolase_fold"/>
</dbReference>
<dbReference type="SUPFAM" id="SSF53474">
    <property type="entry name" value="alpha/beta-Hydrolases"/>
    <property type="match status" value="1"/>
</dbReference>
<dbReference type="PANTHER" id="PTHR48098">
    <property type="entry name" value="ENTEROCHELIN ESTERASE-RELATED"/>
    <property type="match status" value="1"/>
</dbReference>
<dbReference type="RefSeq" id="WP_343063423.1">
    <property type="nucleotide sequence ID" value="NZ_BAABEH010000001.1"/>
</dbReference>
<proteinExistence type="predicted"/>
<feature type="transmembrane region" description="Helical" evidence="1">
    <location>
        <begin position="103"/>
        <end position="123"/>
    </location>
</feature>
<dbReference type="InterPro" id="IPR000801">
    <property type="entry name" value="Esterase-like"/>
</dbReference>
<keyword evidence="1" id="KW-0812">Transmembrane</keyword>
<keyword evidence="2" id="KW-0378">Hydrolase</keyword>
<evidence type="ECO:0000256" key="1">
    <source>
        <dbReference type="SAM" id="Phobius"/>
    </source>
</evidence>
<accession>A0A853CS11</accession>
<keyword evidence="1" id="KW-1133">Transmembrane helix</keyword>